<keyword evidence="5" id="KW-0732">Signal</keyword>
<dbReference type="InterPro" id="IPR026144">
    <property type="entry name" value="Neuritin_fam"/>
</dbReference>
<evidence type="ECO:0000256" key="5">
    <source>
        <dbReference type="ARBA" id="ARBA00022729"/>
    </source>
</evidence>
<comment type="subcellular location">
    <subcellularLocation>
        <location evidence="1">Cell membrane</location>
        <topology evidence="1">Lipid-anchor</topology>
        <topology evidence="1">GPI-anchor</topology>
    </subcellularLocation>
</comment>
<organism evidence="10 11">
    <name type="scientific">Ranitomeya imitator</name>
    <name type="common">mimic poison frog</name>
    <dbReference type="NCBI Taxonomy" id="111125"/>
    <lineage>
        <taxon>Eukaryota</taxon>
        <taxon>Metazoa</taxon>
        <taxon>Chordata</taxon>
        <taxon>Craniata</taxon>
        <taxon>Vertebrata</taxon>
        <taxon>Euteleostomi</taxon>
        <taxon>Amphibia</taxon>
        <taxon>Batrachia</taxon>
        <taxon>Anura</taxon>
        <taxon>Neobatrachia</taxon>
        <taxon>Hyloidea</taxon>
        <taxon>Dendrobatidae</taxon>
        <taxon>Dendrobatinae</taxon>
        <taxon>Ranitomeya</taxon>
    </lineage>
</organism>
<keyword evidence="11" id="KW-1185">Reference proteome</keyword>
<dbReference type="EMBL" id="CAUEEQ010015418">
    <property type="protein sequence ID" value="CAJ0939104.1"/>
    <property type="molecule type" value="Genomic_DNA"/>
</dbReference>
<dbReference type="Proteomes" id="UP001176940">
    <property type="component" value="Unassembled WGS sequence"/>
</dbReference>
<dbReference type="PANTHER" id="PTHR15902:SF2">
    <property type="entry name" value="NEURITIN-LIKE PROTEIN"/>
    <property type="match status" value="1"/>
</dbReference>
<sequence>MLMGRDYQCYAHCDDIRSNETAESPVEEVRDHSVPAKISAGQNKQQKMDVFISTFLSFASALLHIPVRATSRKCDTIYKGFADCLISLGDSMAQNVQQFKVNEDLDDAEELDSICKSWDDFHKCASSVLINCPEDTAAIWESLRKESRKIQYQGNLHDLCNSRNQQANSMDTGETNKETLRGLACMIQHSLLPIVIAPILVWIVIEKAL</sequence>
<evidence type="ECO:0000256" key="7">
    <source>
        <dbReference type="ARBA" id="ARBA00023180"/>
    </source>
</evidence>
<keyword evidence="6 9" id="KW-0472">Membrane</keyword>
<keyword evidence="9" id="KW-0812">Transmembrane</keyword>
<keyword evidence="7" id="KW-0325">Glycoprotein</keyword>
<evidence type="ECO:0000256" key="3">
    <source>
        <dbReference type="ARBA" id="ARBA00022475"/>
    </source>
</evidence>
<evidence type="ECO:0000256" key="8">
    <source>
        <dbReference type="ARBA" id="ARBA00023288"/>
    </source>
</evidence>
<keyword evidence="9" id="KW-1133">Transmembrane helix</keyword>
<feature type="transmembrane region" description="Helical" evidence="9">
    <location>
        <begin position="186"/>
        <end position="205"/>
    </location>
</feature>
<comment type="similarity">
    <text evidence="2">Belongs to the neuritin family.</text>
</comment>
<keyword evidence="4" id="KW-0336">GPI-anchor</keyword>
<proteinExistence type="inferred from homology"/>
<evidence type="ECO:0000256" key="4">
    <source>
        <dbReference type="ARBA" id="ARBA00022622"/>
    </source>
</evidence>
<keyword evidence="8" id="KW-0449">Lipoprotein</keyword>
<evidence type="ECO:0000256" key="1">
    <source>
        <dbReference type="ARBA" id="ARBA00004609"/>
    </source>
</evidence>
<comment type="caution">
    <text evidence="10">The sequence shown here is derived from an EMBL/GenBank/DDBJ whole genome shotgun (WGS) entry which is preliminary data.</text>
</comment>
<keyword evidence="3" id="KW-1003">Cell membrane</keyword>
<accession>A0ABN9LD86</accession>
<protein>
    <recommendedName>
        <fullName evidence="12">Neuritin-like protein</fullName>
    </recommendedName>
</protein>
<gene>
    <name evidence="10" type="ORF">RIMI_LOCUS7945354</name>
</gene>
<name>A0ABN9LD86_9NEOB</name>
<dbReference type="Pfam" id="PF15056">
    <property type="entry name" value="NRN1"/>
    <property type="match status" value="1"/>
</dbReference>
<reference evidence="10" key="1">
    <citation type="submission" date="2023-07" db="EMBL/GenBank/DDBJ databases">
        <authorList>
            <person name="Stuckert A."/>
        </authorList>
    </citation>
    <scope>NUCLEOTIDE SEQUENCE</scope>
</reference>
<evidence type="ECO:0000313" key="10">
    <source>
        <dbReference type="EMBL" id="CAJ0939104.1"/>
    </source>
</evidence>
<dbReference type="PANTHER" id="PTHR15902">
    <property type="entry name" value="NEURITIN-RELATED"/>
    <property type="match status" value="1"/>
</dbReference>
<evidence type="ECO:0000256" key="9">
    <source>
        <dbReference type="SAM" id="Phobius"/>
    </source>
</evidence>
<evidence type="ECO:0000256" key="6">
    <source>
        <dbReference type="ARBA" id="ARBA00023136"/>
    </source>
</evidence>
<evidence type="ECO:0000256" key="2">
    <source>
        <dbReference type="ARBA" id="ARBA00008377"/>
    </source>
</evidence>
<evidence type="ECO:0000313" key="11">
    <source>
        <dbReference type="Proteomes" id="UP001176940"/>
    </source>
</evidence>
<evidence type="ECO:0008006" key="12">
    <source>
        <dbReference type="Google" id="ProtNLM"/>
    </source>
</evidence>